<dbReference type="Proteomes" id="UP001054821">
    <property type="component" value="Chromosome 6"/>
</dbReference>
<organism evidence="3 4">
    <name type="scientific">Prunus dulcis</name>
    <name type="common">Almond</name>
    <name type="synonym">Amygdalus dulcis</name>
    <dbReference type="NCBI Taxonomy" id="3755"/>
    <lineage>
        <taxon>Eukaryota</taxon>
        <taxon>Viridiplantae</taxon>
        <taxon>Streptophyta</taxon>
        <taxon>Embryophyta</taxon>
        <taxon>Tracheophyta</taxon>
        <taxon>Spermatophyta</taxon>
        <taxon>Magnoliopsida</taxon>
        <taxon>eudicotyledons</taxon>
        <taxon>Gunneridae</taxon>
        <taxon>Pentapetalae</taxon>
        <taxon>rosids</taxon>
        <taxon>fabids</taxon>
        <taxon>Rosales</taxon>
        <taxon>Rosaceae</taxon>
        <taxon>Amygdaloideae</taxon>
        <taxon>Amygdaleae</taxon>
        <taxon>Prunus</taxon>
    </lineage>
</organism>
<evidence type="ECO:0000256" key="2">
    <source>
        <dbReference type="RuleBase" id="RU003690"/>
    </source>
</evidence>
<dbReference type="PANTHER" id="PTHR10353">
    <property type="entry name" value="GLYCOSYL HYDROLASE"/>
    <property type="match status" value="1"/>
</dbReference>
<evidence type="ECO:0000313" key="4">
    <source>
        <dbReference type="Proteomes" id="UP001054821"/>
    </source>
</evidence>
<comment type="similarity">
    <text evidence="1 2">Belongs to the glycosyl hydrolase 1 family.</text>
</comment>
<dbReference type="GO" id="GO:0008422">
    <property type="term" value="F:beta-glucosidase activity"/>
    <property type="evidence" value="ECO:0007669"/>
    <property type="project" value="TreeGrafter"/>
</dbReference>
<proteinExistence type="inferred from homology"/>
<dbReference type="PANTHER" id="PTHR10353:SF175">
    <property type="entry name" value="BETA-GLUCOSIDASE 18-LIKE ISOFORM X1"/>
    <property type="match status" value="1"/>
</dbReference>
<dbReference type="AlphaFoldDB" id="A0AAD4VCA8"/>
<dbReference type="InterPro" id="IPR001360">
    <property type="entry name" value="Glyco_hydro_1"/>
</dbReference>
<dbReference type="GO" id="GO:0005975">
    <property type="term" value="P:carbohydrate metabolic process"/>
    <property type="evidence" value="ECO:0007669"/>
    <property type="project" value="InterPro"/>
</dbReference>
<comment type="caution">
    <text evidence="3">The sequence shown here is derived from an EMBL/GenBank/DDBJ whole genome shotgun (WGS) entry which is preliminary data.</text>
</comment>
<dbReference type="Pfam" id="PF00232">
    <property type="entry name" value="Glyco_hydro_1"/>
    <property type="match status" value="1"/>
</dbReference>
<dbReference type="EMBL" id="JAJFAZ020000006">
    <property type="protein sequence ID" value="KAI5322469.1"/>
    <property type="molecule type" value="Genomic_DNA"/>
</dbReference>
<protein>
    <submittedName>
        <fullName evidence="3">Uncharacterized protein</fullName>
    </submittedName>
</protein>
<sequence>MMAIFGSGMHCLGTNAYWFSISWARILPDGMLGSVNPRGIIFYNKFIDHLLSKGIEPFVTLHHNDLPQVLEQGDGGWLSPLLREEFAHFASICFERKRLTT</sequence>
<dbReference type="SUPFAM" id="SSF51445">
    <property type="entry name" value="(Trans)glycosidases"/>
    <property type="match status" value="1"/>
</dbReference>
<evidence type="ECO:0000256" key="1">
    <source>
        <dbReference type="ARBA" id="ARBA00010838"/>
    </source>
</evidence>
<accession>A0AAD4VCA8</accession>
<dbReference type="Gene3D" id="3.20.20.80">
    <property type="entry name" value="Glycosidases"/>
    <property type="match status" value="1"/>
</dbReference>
<name>A0AAD4VCA8_PRUDU</name>
<keyword evidence="4" id="KW-1185">Reference proteome</keyword>
<evidence type="ECO:0000313" key="3">
    <source>
        <dbReference type="EMBL" id="KAI5322469.1"/>
    </source>
</evidence>
<gene>
    <name evidence="3" type="ORF">L3X38_031541</name>
</gene>
<reference evidence="3 4" key="1">
    <citation type="journal article" date="2022" name="G3 (Bethesda)">
        <title>Whole-genome sequence and methylome profiling of the almond [Prunus dulcis (Mill.) D.A. Webb] cultivar 'Nonpareil'.</title>
        <authorList>
            <person name="D'Amico-Willman K.M."/>
            <person name="Ouma W.Z."/>
            <person name="Meulia T."/>
            <person name="Sideli G.M."/>
            <person name="Gradziel T.M."/>
            <person name="Fresnedo-Ramirez J."/>
        </authorList>
    </citation>
    <scope>NUCLEOTIDE SEQUENCE [LARGE SCALE GENOMIC DNA]</scope>
    <source>
        <strain evidence="3">Clone GOH B32 T37-40</strain>
    </source>
</reference>
<dbReference type="InterPro" id="IPR017853">
    <property type="entry name" value="GH"/>
</dbReference>